<evidence type="ECO:0000256" key="1">
    <source>
        <dbReference type="SAM" id="Phobius"/>
    </source>
</evidence>
<keyword evidence="1" id="KW-0812">Transmembrane</keyword>
<feature type="transmembrane region" description="Helical" evidence="1">
    <location>
        <begin position="17"/>
        <end position="36"/>
    </location>
</feature>
<sequence length="204" mass="21094">MEGTEPAPPPGRALRRLAWTLTFVLAIGTTTGLAFFDVGLGMVAGALALALAYWLLLRRMALGGRAVARTTRRLFVGGWALLVVGALGAAYAGMLVLGRQGTGSVDYQDEQTGTHGTRYLQCYVIKPDGTSGELRATGACPASGGTRIAMVYLPHDAGDVARPLLGTKHRLLPRAAVWAVADLLGLAALAAAARTSVAPDAATP</sequence>
<keyword evidence="3" id="KW-1185">Reference proteome</keyword>
<evidence type="ECO:0008006" key="4">
    <source>
        <dbReference type="Google" id="ProtNLM"/>
    </source>
</evidence>
<protein>
    <recommendedName>
        <fullName evidence="4">DUF3592 domain-containing protein</fullName>
    </recommendedName>
</protein>
<dbReference type="EMBL" id="JAGEPF010000009">
    <property type="protein sequence ID" value="MBO2458900.1"/>
    <property type="molecule type" value="Genomic_DNA"/>
</dbReference>
<organism evidence="2 3">
    <name type="scientific">Actinomadura violacea</name>
    <dbReference type="NCBI Taxonomy" id="2819934"/>
    <lineage>
        <taxon>Bacteria</taxon>
        <taxon>Bacillati</taxon>
        <taxon>Actinomycetota</taxon>
        <taxon>Actinomycetes</taxon>
        <taxon>Streptosporangiales</taxon>
        <taxon>Thermomonosporaceae</taxon>
        <taxon>Actinomadura</taxon>
    </lineage>
</organism>
<name>A0ABS3RQ82_9ACTN</name>
<reference evidence="2 3" key="1">
    <citation type="submission" date="2021-03" db="EMBL/GenBank/DDBJ databases">
        <title>Actinomadura violae sp. nov., isolated from lichen in Thailand.</title>
        <authorList>
            <person name="Kanchanasin P."/>
            <person name="Saeng-In P."/>
            <person name="Phongsopitanun W."/>
            <person name="Yuki M."/>
            <person name="Kudo T."/>
            <person name="Ohkuma M."/>
            <person name="Tanasupawat S."/>
        </authorList>
    </citation>
    <scope>NUCLEOTIDE SEQUENCE [LARGE SCALE GENOMIC DNA]</scope>
    <source>
        <strain evidence="2 3">LCR2-06</strain>
    </source>
</reference>
<accession>A0ABS3RQ82</accession>
<keyword evidence="1" id="KW-0472">Membrane</keyword>
<proteinExistence type="predicted"/>
<evidence type="ECO:0000313" key="2">
    <source>
        <dbReference type="EMBL" id="MBO2458900.1"/>
    </source>
</evidence>
<evidence type="ECO:0000313" key="3">
    <source>
        <dbReference type="Proteomes" id="UP000680206"/>
    </source>
</evidence>
<gene>
    <name evidence="2" type="ORF">J4709_15075</name>
</gene>
<feature type="transmembrane region" description="Helical" evidence="1">
    <location>
        <begin position="42"/>
        <end position="62"/>
    </location>
</feature>
<feature type="transmembrane region" description="Helical" evidence="1">
    <location>
        <begin position="74"/>
        <end position="97"/>
    </location>
</feature>
<dbReference type="Proteomes" id="UP000680206">
    <property type="component" value="Unassembled WGS sequence"/>
</dbReference>
<dbReference type="RefSeq" id="WP_208241126.1">
    <property type="nucleotide sequence ID" value="NZ_JAGEPF010000009.1"/>
</dbReference>
<comment type="caution">
    <text evidence="2">The sequence shown here is derived from an EMBL/GenBank/DDBJ whole genome shotgun (WGS) entry which is preliminary data.</text>
</comment>
<keyword evidence="1" id="KW-1133">Transmembrane helix</keyword>